<organism evidence="3 4">
    <name type="scientific">Symbiodinium microadriaticum</name>
    <name type="common">Dinoflagellate</name>
    <name type="synonym">Zooxanthella microadriatica</name>
    <dbReference type="NCBI Taxonomy" id="2951"/>
    <lineage>
        <taxon>Eukaryota</taxon>
        <taxon>Sar</taxon>
        <taxon>Alveolata</taxon>
        <taxon>Dinophyceae</taxon>
        <taxon>Suessiales</taxon>
        <taxon>Symbiodiniaceae</taxon>
        <taxon>Symbiodinium</taxon>
    </lineage>
</organism>
<dbReference type="NCBIfam" id="TIGR00756">
    <property type="entry name" value="PPR"/>
    <property type="match status" value="1"/>
</dbReference>
<dbReference type="EMBL" id="LSRX01000033">
    <property type="protein sequence ID" value="OLQ13088.1"/>
    <property type="molecule type" value="Genomic_DNA"/>
</dbReference>
<evidence type="ECO:0000256" key="2">
    <source>
        <dbReference type="PROSITE-ProRule" id="PRU00708"/>
    </source>
</evidence>
<evidence type="ECO:0000256" key="1">
    <source>
        <dbReference type="ARBA" id="ARBA00022737"/>
    </source>
</evidence>
<comment type="caution">
    <text evidence="3">The sequence shown here is derived from an EMBL/GenBank/DDBJ whole genome shotgun (WGS) entry which is preliminary data.</text>
</comment>
<name>A0A1Q9F074_SYMMI</name>
<dbReference type="Gene3D" id="1.25.40.10">
    <property type="entry name" value="Tetratricopeptide repeat domain"/>
    <property type="match status" value="3"/>
</dbReference>
<proteinExistence type="predicted"/>
<evidence type="ECO:0000313" key="3">
    <source>
        <dbReference type="EMBL" id="OLQ13088.1"/>
    </source>
</evidence>
<reference evidence="3 4" key="1">
    <citation type="submission" date="2016-02" db="EMBL/GenBank/DDBJ databases">
        <title>Genome analysis of coral dinoflagellate symbionts highlights evolutionary adaptations to a symbiotic lifestyle.</title>
        <authorList>
            <person name="Aranda M."/>
            <person name="Li Y."/>
            <person name="Liew Y.J."/>
            <person name="Baumgarten S."/>
            <person name="Simakov O."/>
            <person name="Wilson M."/>
            <person name="Piel J."/>
            <person name="Ashoor H."/>
            <person name="Bougouffa S."/>
            <person name="Bajic V.B."/>
            <person name="Ryu T."/>
            <person name="Ravasi T."/>
            <person name="Bayer T."/>
            <person name="Micklem G."/>
            <person name="Kim H."/>
            <person name="Bhak J."/>
            <person name="Lajeunesse T.C."/>
            <person name="Voolstra C.R."/>
        </authorList>
    </citation>
    <scope>NUCLEOTIDE SEQUENCE [LARGE SCALE GENOMIC DNA]</scope>
    <source>
        <strain evidence="3 4">CCMP2467</strain>
    </source>
</reference>
<gene>
    <name evidence="3" type="ORF">AK812_SmicGene2948</name>
</gene>
<protein>
    <submittedName>
        <fullName evidence="3">Pentatricopeptide repeat-containing protein, chloroplastic</fullName>
    </submittedName>
</protein>
<dbReference type="InterPro" id="IPR011990">
    <property type="entry name" value="TPR-like_helical_dom_sf"/>
</dbReference>
<sequence>MAAFRFAQDTPPKAFKTDRSLLEVCVPEVMVEADLITYSALANAVEAKGYWRWVTFARQSLARLELRTGETFMNVKKYITAPCQTAVDINFQLRERGLQADVVLGNTVISATEKGNQWTVAISLLDQMSLSHLKRTEITVNSVISACEKGLQWKQAESLLFIRPPGYGSGQLHIAADTFAYNSVMSAYEECSLWMHGLSALSLMSSKHVRADVVTFTSSIGACEWEHCYELLHVMPGHRVLPNVVAMSSAISSAEKGDQWELALCTLALMLKLKVSPNDVSFNSAIIACARGGKWELALHLLEKMMDLHLAPDLFTGTSTVWALETTGEWQQALDFLECMPQTRAKPNVFGCASDVNICERQGDWQKGSRLINILSQVAMLRI</sequence>
<dbReference type="PANTHER" id="PTHR47447">
    <property type="entry name" value="OS03G0856100 PROTEIN"/>
    <property type="match status" value="1"/>
</dbReference>
<dbReference type="Proteomes" id="UP000186817">
    <property type="component" value="Unassembled WGS sequence"/>
</dbReference>
<dbReference type="InterPro" id="IPR002885">
    <property type="entry name" value="PPR_rpt"/>
</dbReference>
<dbReference type="PROSITE" id="PS51375">
    <property type="entry name" value="PPR"/>
    <property type="match status" value="1"/>
</dbReference>
<dbReference type="AlphaFoldDB" id="A0A1Q9F074"/>
<feature type="repeat" description="PPR" evidence="2">
    <location>
        <begin position="278"/>
        <end position="312"/>
    </location>
</feature>
<accession>A0A1Q9F074</accession>
<evidence type="ECO:0000313" key="4">
    <source>
        <dbReference type="Proteomes" id="UP000186817"/>
    </source>
</evidence>
<dbReference type="PANTHER" id="PTHR47447:SF17">
    <property type="entry name" value="OS12G0638900 PROTEIN"/>
    <property type="match status" value="1"/>
</dbReference>
<keyword evidence="1" id="KW-0677">Repeat</keyword>
<dbReference type="OrthoDB" id="185373at2759"/>
<dbReference type="Pfam" id="PF01535">
    <property type="entry name" value="PPR"/>
    <property type="match status" value="1"/>
</dbReference>
<keyword evidence="4" id="KW-1185">Reference proteome</keyword>